<accession>A0A0A8ZDM3</accession>
<proteinExistence type="predicted"/>
<evidence type="ECO:0000313" key="1">
    <source>
        <dbReference type="EMBL" id="JAD35758.1"/>
    </source>
</evidence>
<protein>
    <submittedName>
        <fullName evidence="1">Uncharacterized protein</fullName>
    </submittedName>
</protein>
<organism evidence="1">
    <name type="scientific">Arundo donax</name>
    <name type="common">Giant reed</name>
    <name type="synonym">Donax arundinaceus</name>
    <dbReference type="NCBI Taxonomy" id="35708"/>
    <lineage>
        <taxon>Eukaryota</taxon>
        <taxon>Viridiplantae</taxon>
        <taxon>Streptophyta</taxon>
        <taxon>Embryophyta</taxon>
        <taxon>Tracheophyta</taxon>
        <taxon>Spermatophyta</taxon>
        <taxon>Magnoliopsida</taxon>
        <taxon>Liliopsida</taxon>
        <taxon>Poales</taxon>
        <taxon>Poaceae</taxon>
        <taxon>PACMAD clade</taxon>
        <taxon>Arundinoideae</taxon>
        <taxon>Arundineae</taxon>
        <taxon>Arundo</taxon>
    </lineage>
</organism>
<name>A0A0A8ZDM3_ARUDO</name>
<reference evidence="1" key="2">
    <citation type="journal article" date="2015" name="Data Brief">
        <title>Shoot transcriptome of the giant reed, Arundo donax.</title>
        <authorList>
            <person name="Barrero R.A."/>
            <person name="Guerrero F.D."/>
            <person name="Moolhuijzen P."/>
            <person name="Goolsby J.A."/>
            <person name="Tidwell J."/>
            <person name="Bellgard S.E."/>
            <person name="Bellgard M.I."/>
        </authorList>
    </citation>
    <scope>NUCLEOTIDE SEQUENCE</scope>
    <source>
        <tissue evidence="1">Shoot tissue taken approximately 20 cm above the soil surface</tissue>
    </source>
</reference>
<dbReference type="EMBL" id="GBRH01262137">
    <property type="protein sequence ID" value="JAD35758.1"/>
    <property type="molecule type" value="Transcribed_RNA"/>
</dbReference>
<dbReference type="AlphaFoldDB" id="A0A0A8ZDM3"/>
<sequence>MLLTSLGGLLVNQETRKK</sequence>
<reference evidence="1" key="1">
    <citation type="submission" date="2014-09" db="EMBL/GenBank/DDBJ databases">
        <authorList>
            <person name="Magalhaes I.L.F."/>
            <person name="Oliveira U."/>
            <person name="Santos F.R."/>
            <person name="Vidigal T.H.D.A."/>
            <person name="Brescovit A.D."/>
            <person name="Santos A.J."/>
        </authorList>
    </citation>
    <scope>NUCLEOTIDE SEQUENCE</scope>
    <source>
        <tissue evidence="1">Shoot tissue taken approximately 20 cm above the soil surface</tissue>
    </source>
</reference>